<proteinExistence type="predicted"/>
<dbReference type="Pfam" id="PF01844">
    <property type="entry name" value="HNH"/>
    <property type="match status" value="1"/>
</dbReference>
<dbReference type="PANTHER" id="PTHR39639:SF1">
    <property type="entry name" value="DUF262 DOMAIN-CONTAINING PROTEIN"/>
    <property type="match status" value="1"/>
</dbReference>
<dbReference type="InterPro" id="IPR002711">
    <property type="entry name" value="HNH"/>
</dbReference>
<dbReference type="EMBL" id="JANUXX010000001">
    <property type="protein sequence ID" value="MCS4487596.1"/>
    <property type="molecule type" value="Genomic_DNA"/>
</dbReference>
<feature type="domain" description="HNH nuclease" evidence="1">
    <location>
        <begin position="306"/>
        <end position="358"/>
    </location>
</feature>
<dbReference type="PANTHER" id="PTHR39639">
    <property type="entry name" value="CHROMOSOME 16, WHOLE GENOME SHOTGUN SEQUENCE"/>
    <property type="match status" value="1"/>
</dbReference>
<evidence type="ECO:0000313" key="2">
    <source>
        <dbReference type="EMBL" id="MCS4487596.1"/>
    </source>
</evidence>
<sequence length="363" mass="43107">MKINLHHIKIGDLVTGYEDNEENGVKAYGGRLDVRPPYQREFVYKDKQRDAVIDTVQKGFPLNVMYWVKTGEDTYEVLDGQQRTLSICQYFNNEFSLNFMGFANLPIDKQNQFLDYELMIYICEGTDSEKLDWFKTINIAGEKLTDQELRNSVYTGPWLADAKRYFSKTSGPAYSIGNKLVKGTPNRQEYLETALSWINHGEIESYMAQHQYDKNANELWAYYKTVINWIEMLFPTNKYYRKEMKGQPWGELYNRYHKNSYDTEEFEAEIKQLIQDDEVQKHSGIYPYLFDHQEKHLNLRSFTDNQKRKKYEEQEGICPICHNHFDYKEMEGDHITPWIEGGKTNFENLQMLCKNCNRRKSNK</sequence>
<gene>
    <name evidence="2" type="ORF">NXS10_01200</name>
</gene>
<evidence type="ECO:0000313" key="3">
    <source>
        <dbReference type="Proteomes" id="UP001206548"/>
    </source>
</evidence>
<evidence type="ECO:0000259" key="1">
    <source>
        <dbReference type="SMART" id="SM00507"/>
    </source>
</evidence>
<dbReference type="Pfam" id="PF03235">
    <property type="entry name" value="GmrSD_N"/>
    <property type="match status" value="1"/>
</dbReference>
<dbReference type="InterPro" id="IPR004919">
    <property type="entry name" value="GmrSD_N"/>
</dbReference>
<dbReference type="SMART" id="SM00507">
    <property type="entry name" value="HNHc"/>
    <property type="match status" value="1"/>
</dbReference>
<reference evidence="2 3" key="1">
    <citation type="journal article" date="2023" name="Int. J. Syst. Evol. Microbiol.">
        <title>Streptococcus sciuri sp. nov., Staphylococcus marylandisciuri sp. nov. and Staphylococcus americanisciuri sp. nov., isolated from faeces of eastern grey squirrel (Sciurus carolinensis).</title>
        <authorList>
            <person name="Volokhov D.V."/>
            <person name="Zagorodnyaya T.A."/>
            <person name="Furtak V.A."/>
            <person name="Nattanmai G."/>
            <person name="Randall L."/>
            <person name="Jose S."/>
            <person name="Gao Y."/>
            <person name="Eisenberg T."/>
            <person name="Delmonte P."/>
            <person name="Blom J."/>
            <person name="Mitchell K.K."/>
        </authorList>
    </citation>
    <scope>NUCLEOTIDE SEQUENCE [LARGE SCALE GENOMIC DNA]</scope>
    <source>
        <strain evidence="2 3">SQ9-PEA</strain>
    </source>
</reference>
<organism evidence="2 3">
    <name type="scientific">Streptococcus sciuri</name>
    <dbReference type="NCBI Taxonomy" id="2973939"/>
    <lineage>
        <taxon>Bacteria</taxon>
        <taxon>Bacillati</taxon>
        <taxon>Bacillota</taxon>
        <taxon>Bacilli</taxon>
        <taxon>Lactobacillales</taxon>
        <taxon>Streptococcaceae</taxon>
        <taxon>Streptococcus</taxon>
    </lineage>
</organism>
<comment type="caution">
    <text evidence="2">The sequence shown here is derived from an EMBL/GenBank/DDBJ whole genome shotgun (WGS) entry which is preliminary data.</text>
</comment>
<dbReference type="Proteomes" id="UP001206548">
    <property type="component" value="Unassembled WGS sequence"/>
</dbReference>
<accession>A0ABT2F541</accession>
<protein>
    <submittedName>
        <fullName evidence="2">DUF262 domain-containing protein</fullName>
    </submittedName>
</protein>
<keyword evidence="3" id="KW-1185">Reference proteome</keyword>
<dbReference type="CDD" id="cd00085">
    <property type="entry name" value="HNHc"/>
    <property type="match status" value="1"/>
</dbReference>
<dbReference type="InterPro" id="IPR003615">
    <property type="entry name" value="HNH_nuc"/>
</dbReference>
<name>A0ABT2F541_9STRE</name>
<dbReference type="RefSeq" id="WP_259136769.1">
    <property type="nucleotide sequence ID" value="NZ_JANUXX010000001.1"/>
</dbReference>
<dbReference type="Gene3D" id="1.10.30.50">
    <property type="match status" value="1"/>
</dbReference>